<dbReference type="EMBL" id="JABWDY010025233">
    <property type="protein sequence ID" value="KAF5189605.1"/>
    <property type="molecule type" value="Genomic_DNA"/>
</dbReference>
<dbReference type="OrthoDB" id="1935838at2759"/>
<accession>A0A7J6VZT8</accession>
<dbReference type="AlphaFoldDB" id="A0A7J6VZT8"/>
<protein>
    <submittedName>
        <fullName evidence="1">CBL-interacting serine/threonine-protein kinase</fullName>
    </submittedName>
</protein>
<keyword evidence="2" id="KW-1185">Reference proteome</keyword>
<gene>
    <name evidence="1" type="ORF">FRX31_020807</name>
</gene>
<comment type="caution">
    <text evidence="1">The sequence shown here is derived from an EMBL/GenBank/DDBJ whole genome shotgun (WGS) entry which is preliminary data.</text>
</comment>
<evidence type="ECO:0000313" key="2">
    <source>
        <dbReference type="Proteomes" id="UP000554482"/>
    </source>
</evidence>
<evidence type="ECO:0000313" key="1">
    <source>
        <dbReference type="EMBL" id="KAF5189605.1"/>
    </source>
</evidence>
<dbReference type="Gene3D" id="3.30.310.80">
    <property type="entry name" value="Kinase associated domain 1, KA1"/>
    <property type="match status" value="1"/>
</dbReference>
<keyword evidence="1" id="KW-0418">Kinase</keyword>
<name>A0A7J6VZT8_THATH</name>
<dbReference type="GO" id="GO:0016301">
    <property type="term" value="F:kinase activity"/>
    <property type="evidence" value="ECO:0007669"/>
    <property type="project" value="UniProtKB-KW"/>
</dbReference>
<proteinExistence type="predicted"/>
<reference evidence="1 2" key="1">
    <citation type="submission" date="2020-06" db="EMBL/GenBank/DDBJ databases">
        <title>Transcriptomic and genomic resources for Thalictrum thalictroides and T. hernandezii: Facilitating candidate gene discovery in an emerging model plant lineage.</title>
        <authorList>
            <person name="Arias T."/>
            <person name="Riano-Pachon D.M."/>
            <person name="Di Stilio V.S."/>
        </authorList>
    </citation>
    <scope>NUCLEOTIDE SEQUENCE [LARGE SCALE GENOMIC DNA]</scope>
    <source>
        <strain evidence="2">cv. WT478/WT964</strain>
        <tissue evidence="1">Leaves</tissue>
    </source>
</reference>
<organism evidence="1 2">
    <name type="scientific">Thalictrum thalictroides</name>
    <name type="common">Rue-anemone</name>
    <name type="synonym">Anemone thalictroides</name>
    <dbReference type="NCBI Taxonomy" id="46969"/>
    <lineage>
        <taxon>Eukaryota</taxon>
        <taxon>Viridiplantae</taxon>
        <taxon>Streptophyta</taxon>
        <taxon>Embryophyta</taxon>
        <taxon>Tracheophyta</taxon>
        <taxon>Spermatophyta</taxon>
        <taxon>Magnoliopsida</taxon>
        <taxon>Ranunculales</taxon>
        <taxon>Ranunculaceae</taxon>
        <taxon>Thalictroideae</taxon>
        <taxon>Thalictrum</taxon>
    </lineage>
</organism>
<dbReference type="Proteomes" id="UP000554482">
    <property type="component" value="Unassembled WGS sequence"/>
</dbReference>
<keyword evidence="1" id="KW-0808">Transferase</keyword>
<sequence length="80" mass="9273">MSLEGMKEGVKGPLSIAAEIFELMPTLIVVKVKKKGGDRGEYEKFCRKECLENILLMLQLLRFFHQIVRSTTKDRELLQF</sequence>